<name>F2BCK2_9NEIS</name>
<proteinExistence type="predicted"/>
<dbReference type="EMBL" id="AFAY01000030">
    <property type="protein sequence ID" value="EGF10819.1"/>
    <property type="molecule type" value="Genomic_DNA"/>
</dbReference>
<reference evidence="1 2" key="1">
    <citation type="submission" date="2011-02" db="EMBL/GenBank/DDBJ databases">
        <authorList>
            <person name="Muzny D."/>
            <person name="Qin X."/>
            <person name="Deng J."/>
            <person name="Jiang H."/>
            <person name="Liu Y."/>
            <person name="Qu J."/>
            <person name="Song X.-Z."/>
            <person name="Zhang L."/>
            <person name="Thornton R."/>
            <person name="Coyle M."/>
            <person name="Francisco L."/>
            <person name="Jackson L."/>
            <person name="Javaid M."/>
            <person name="Korchina V."/>
            <person name="Kovar C."/>
            <person name="Mata R."/>
            <person name="Mathew T."/>
            <person name="Ngo R."/>
            <person name="Nguyen L."/>
            <person name="Nguyen N."/>
            <person name="Okwuonu G."/>
            <person name="Ongeri F."/>
            <person name="Pham C."/>
            <person name="Simmons D."/>
            <person name="Wilczek-Boney K."/>
            <person name="Hale W."/>
            <person name="Jakkamsetti A."/>
            <person name="Pham P."/>
            <person name="Ruth R."/>
            <person name="San Lucas F."/>
            <person name="Warren J."/>
            <person name="Zhang J."/>
            <person name="Zhao Z."/>
            <person name="Zhou C."/>
            <person name="Zhu D."/>
            <person name="Lee S."/>
            <person name="Bess C."/>
            <person name="Blankenburg K."/>
            <person name="Forbes L."/>
            <person name="Fu Q."/>
            <person name="Gubbala S."/>
            <person name="Hirani K."/>
            <person name="Jayaseelan J.C."/>
            <person name="Lara F."/>
            <person name="Munidasa M."/>
            <person name="Palculict T."/>
            <person name="Patil S."/>
            <person name="Pu L.-L."/>
            <person name="Saada N."/>
            <person name="Tang L."/>
            <person name="Weissenberger G."/>
            <person name="Zhu Y."/>
            <person name="Hemphill L."/>
            <person name="Shang Y."/>
            <person name="Youmans B."/>
            <person name="Ayvaz T."/>
            <person name="Ross M."/>
            <person name="Santibanez J."/>
            <person name="Aqrawi P."/>
            <person name="Gross S."/>
            <person name="Joshi V."/>
            <person name="Fowler G."/>
            <person name="Nazareth L."/>
            <person name="Reid J."/>
            <person name="Worley K."/>
            <person name="Petrosino J."/>
            <person name="Highlander S."/>
            <person name="Gibbs R."/>
        </authorList>
    </citation>
    <scope>NUCLEOTIDE SEQUENCE [LARGE SCALE GENOMIC DNA]</scope>
    <source>
        <strain evidence="1 2">ATCC BAA-1200</strain>
    </source>
</reference>
<protein>
    <submittedName>
        <fullName evidence="1">Uncharacterized protein</fullName>
    </submittedName>
</protein>
<gene>
    <name evidence="1" type="ORF">HMPREF9123_1490</name>
</gene>
<dbReference type="Proteomes" id="UP000004105">
    <property type="component" value="Unassembled WGS sequence"/>
</dbReference>
<dbReference type="HOGENOM" id="CLU_3236432_0_0_4"/>
<evidence type="ECO:0000313" key="1">
    <source>
        <dbReference type="EMBL" id="EGF10819.1"/>
    </source>
</evidence>
<dbReference type="AlphaFoldDB" id="F2BCK2"/>
<comment type="caution">
    <text evidence="1">The sequence shown here is derived from an EMBL/GenBank/DDBJ whole genome shotgun (WGS) entry which is preliminary data.</text>
</comment>
<keyword evidence="2" id="KW-1185">Reference proteome</keyword>
<sequence>MRWGRGRLKTWFGRGTNRVLCFNFVETVLSDGLYSNRCARRAG</sequence>
<accession>F2BCK2</accession>
<evidence type="ECO:0000313" key="2">
    <source>
        <dbReference type="Proteomes" id="UP000004105"/>
    </source>
</evidence>
<organism evidence="1 2">
    <name type="scientific">Neisseria bacilliformis ATCC BAA-1200</name>
    <dbReference type="NCBI Taxonomy" id="888742"/>
    <lineage>
        <taxon>Bacteria</taxon>
        <taxon>Pseudomonadati</taxon>
        <taxon>Pseudomonadota</taxon>
        <taxon>Betaproteobacteria</taxon>
        <taxon>Neisseriales</taxon>
        <taxon>Neisseriaceae</taxon>
        <taxon>Neisseria</taxon>
    </lineage>
</organism>